<dbReference type="EMBL" id="LXMA01000023">
    <property type="protein sequence ID" value="OAT72959.1"/>
    <property type="molecule type" value="Genomic_DNA"/>
</dbReference>
<sequence length="487" mass="56573">MNFFPDLTVELQDFCKSRLAISPWLIETGDRFDPAIFEILDLEAREYAASNIFEKDRIKIFGTLPIPERLFRTALYEIMSSTAVLLAHEQTGQLEVNEEHAKTAIQMVNNFIQKYDFATLLQIYGLVTSYENQNALAYYGLMPEREFLLGSWHRPWIDYNLSDELLLGVLMGNYQIVIKEGRRYVKLTDQGQENLKNTKKILKESGFLAHRLDMLHLFQFNLFDDFEKLAEELWPESMMLRRSFIDFAGIKPGMKVLELGCANGLLTFEGGLADRVGPEGRVISIDPSPAMIARAEAKRKESGIDWVEFYQGKAEELPFEDESFDAVIGFAFLHFTDCKSALEEMRRVTRYGGTIASFHPLKVNLNVPFFQEWFSPILELAAKRKEPPKDFLFHPEEVPEHFRRVGLKQVQHEEIISPAPFNQPEKVVQHYVQGLGWFQEELGELPWRARQEIIETLKKRGREVCNKFPKEELFMRWPAQRVKAQRC</sequence>
<dbReference type="RefSeq" id="WP_064551928.1">
    <property type="nucleotide sequence ID" value="NZ_LXMA01000023.1"/>
</dbReference>
<dbReference type="Pfam" id="PF13847">
    <property type="entry name" value="Methyltransf_31"/>
    <property type="match status" value="1"/>
</dbReference>
<accession>A0A1B7KSG9</accession>
<organism evidence="2 3">
    <name type="scientific">Parageobacillus thermoglucosidasius</name>
    <name type="common">Geobacillus thermoglucosidasius</name>
    <dbReference type="NCBI Taxonomy" id="1426"/>
    <lineage>
        <taxon>Bacteria</taxon>
        <taxon>Bacillati</taxon>
        <taxon>Bacillota</taxon>
        <taxon>Bacilli</taxon>
        <taxon>Bacillales</taxon>
        <taxon>Anoxybacillaceae</taxon>
        <taxon>Parageobacillus</taxon>
    </lineage>
</organism>
<dbReference type="PANTHER" id="PTHR43591">
    <property type="entry name" value="METHYLTRANSFERASE"/>
    <property type="match status" value="1"/>
</dbReference>
<evidence type="ECO:0000313" key="2">
    <source>
        <dbReference type="EMBL" id="OAT72959.1"/>
    </source>
</evidence>
<dbReference type="InterPro" id="IPR029063">
    <property type="entry name" value="SAM-dependent_MTases_sf"/>
</dbReference>
<dbReference type="Proteomes" id="UP000078290">
    <property type="component" value="Unassembled WGS sequence"/>
</dbReference>
<dbReference type="OrthoDB" id="9808140at2"/>
<evidence type="ECO:0000259" key="1">
    <source>
        <dbReference type="Pfam" id="PF13847"/>
    </source>
</evidence>
<gene>
    <name evidence="2" type="ORF">A7K69_08515</name>
</gene>
<evidence type="ECO:0000313" key="3">
    <source>
        <dbReference type="Proteomes" id="UP000078290"/>
    </source>
</evidence>
<dbReference type="InterPro" id="IPR025714">
    <property type="entry name" value="Methyltranfer_dom"/>
</dbReference>
<proteinExistence type="predicted"/>
<name>A0A1B7KSG9_PARTM</name>
<dbReference type="AlphaFoldDB" id="A0A1B7KSG9"/>
<dbReference type="SUPFAM" id="SSF53335">
    <property type="entry name" value="S-adenosyl-L-methionine-dependent methyltransferases"/>
    <property type="match status" value="1"/>
</dbReference>
<comment type="caution">
    <text evidence="2">The sequence shown here is derived from an EMBL/GenBank/DDBJ whole genome shotgun (WGS) entry which is preliminary data.</text>
</comment>
<reference evidence="3" key="1">
    <citation type="submission" date="2016-05" db="EMBL/GenBank/DDBJ databases">
        <authorList>
            <person name="Wang W."/>
            <person name="Zhu L."/>
        </authorList>
    </citation>
    <scope>NUCLEOTIDE SEQUENCE [LARGE SCALE GENOMIC DNA]</scope>
    <source>
        <strain evidence="3">W-2</strain>
    </source>
</reference>
<dbReference type="CDD" id="cd02440">
    <property type="entry name" value="AdoMet_MTases"/>
    <property type="match status" value="1"/>
</dbReference>
<protein>
    <recommendedName>
        <fullName evidence="1">Methyltransferase domain-containing protein</fullName>
    </recommendedName>
</protein>
<feature type="domain" description="Methyltransferase" evidence="1">
    <location>
        <begin position="250"/>
        <end position="357"/>
    </location>
</feature>
<dbReference type="Gene3D" id="3.40.50.150">
    <property type="entry name" value="Vaccinia Virus protein VP39"/>
    <property type="match status" value="1"/>
</dbReference>